<dbReference type="Gene3D" id="2.130.10.10">
    <property type="entry name" value="YVTN repeat-like/Quinoprotein amine dehydrogenase"/>
    <property type="match status" value="1"/>
</dbReference>
<dbReference type="InterPro" id="IPR015943">
    <property type="entry name" value="WD40/YVTN_repeat-like_dom_sf"/>
</dbReference>
<evidence type="ECO:0000313" key="1">
    <source>
        <dbReference type="EMBL" id="MDH0565019.1"/>
    </source>
</evidence>
<reference evidence="1" key="1">
    <citation type="submission" date="2022-09" db="EMBL/GenBank/DDBJ databases">
        <title>Intensive care unit water sources are persistently colonized with multi-drug resistant bacteria and are the site of extensive horizontal gene transfer of antibiotic resistance genes.</title>
        <authorList>
            <person name="Diorio-Toth L."/>
        </authorList>
    </citation>
    <scope>NUCLEOTIDE SEQUENCE</scope>
    <source>
        <strain evidence="1">GD04005</strain>
    </source>
</reference>
<proteinExistence type="predicted"/>
<dbReference type="RefSeq" id="WP_279696614.1">
    <property type="nucleotide sequence ID" value="NZ_JAOEEO010000005.1"/>
</dbReference>
<organism evidence="1 2">
    <name type="scientific">Acinetobacter courvalinii</name>
    <dbReference type="NCBI Taxonomy" id="280147"/>
    <lineage>
        <taxon>Bacteria</taxon>
        <taxon>Pseudomonadati</taxon>
        <taxon>Pseudomonadota</taxon>
        <taxon>Gammaproteobacteria</taxon>
        <taxon>Moraxellales</taxon>
        <taxon>Moraxellaceae</taxon>
        <taxon>Acinetobacter</taxon>
    </lineage>
</organism>
<comment type="caution">
    <text evidence="1">The sequence shown here is derived from an EMBL/GenBank/DDBJ whole genome shotgun (WGS) entry which is preliminary data.</text>
</comment>
<dbReference type="AlphaFoldDB" id="A0AA42IA52"/>
<evidence type="ECO:0000313" key="2">
    <source>
        <dbReference type="Proteomes" id="UP001159329"/>
    </source>
</evidence>
<dbReference type="Proteomes" id="UP001159329">
    <property type="component" value="Unassembled WGS sequence"/>
</dbReference>
<name>A0AA42IA52_9GAMM</name>
<dbReference type="EMBL" id="JAOEEO010000005">
    <property type="protein sequence ID" value="MDH0565019.1"/>
    <property type="molecule type" value="Genomic_DNA"/>
</dbReference>
<gene>
    <name evidence="1" type="ORF">N7644_15225</name>
</gene>
<sequence length="476" mass="53817">MSYFRLKWFVILLILIILGFYLTIITAAKYEWFGEKPQKQIFASVDTPFQREMQQFCTGIKVTPSGTWLVARDDSPNLSDDETSKSFNLNSLLPAKEADEYSNFMGMNREEPITYVSKLNNQGHFEEVARLQGIGCLVPILNSVLLLTDVNQGQQGYSKQTAVFRSDDQGRHWKIQNEGFFAPVQQQAWTIRPTAYKDNALWAWKDFPFEQPTEGLAANQPSGLYFSKDQGKSIETIMASAPLLLDITSLPDKANLNPDWKADDLGEIKAFITQTHDDHAILWVTQIFSQALTTGPFQVTTRVKLDRVNGKWIMGEVKRIQGLAIKKLAQNTQGKIITIQNQIDQDQDVIAELVPENLSWKIHGTLPHPFSPFNGSSYVYDIWITHDALLITTMSEHIAARILQPSTWRKPAGSGGTVSATAVFYSKDWGTSWQKLAIQGYLKVLGVEANSDQVFWVEGSVYENKKDSHIYSHQLK</sequence>
<dbReference type="SUPFAM" id="SSF110296">
    <property type="entry name" value="Oligoxyloglucan reducing end-specific cellobiohydrolase"/>
    <property type="match status" value="1"/>
</dbReference>
<protein>
    <submittedName>
        <fullName evidence="1">Uncharacterized protein</fullName>
    </submittedName>
</protein>
<accession>A0AA42IA52</accession>